<dbReference type="EMBL" id="KQ090524">
    <property type="protein sequence ID" value="KMS95184.1"/>
    <property type="molecule type" value="Genomic_DNA"/>
</dbReference>
<dbReference type="AlphaFoldDB" id="A0A0J8B277"/>
<evidence type="ECO:0000256" key="9">
    <source>
        <dbReference type="RuleBase" id="RU003682"/>
    </source>
</evidence>
<dbReference type="Pfam" id="PF14226">
    <property type="entry name" value="DIOX_N"/>
    <property type="match status" value="1"/>
</dbReference>
<dbReference type="InterPro" id="IPR026992">
    <property type="entry name" value="DIOX_N"/>
</dbReference>
<dbReference type="PRINTS" id="PR00682">
    <property type="entry name" value="IPNSYNTHASE"/>
</dbReference>
<name>A0A0J8B277_BETVV</name>
<dbReference type="PANTHER" id="PTHR47990">
    <property type="entry name" value="2-OXOGLUTARATE (2OG) AND FE(II)-DEPENDENT OXYGENASE SUPERFAMILY PROTEIN-RELATED"/>
    <property type="match status" value="1"/>
</dbReference>
<evidence type="ECO:0000256" key="4">
    <source>
        <dbReference type="ARBA" id="ARBA00023002"/>
    </source>
</evidence>
<dbReference type="Gramene" id="KMS95184">
    <property type="protein sequence ID" value="KMS95184"/>
    <property type="gene ID" value="BVRB_011570"/>
</dbReference>
<feature type="domain" description="Fe2OG dioxygenase" evidence="10">
    <location>
        <begin position="209"/>
        <end position="309"/>
    </location>
</feature>
<dbReference type="InterPro" id="IPR027443">
    <property type="entry name" value="IPNS-like_sf"/>
</dbReference>
<evidence type="ECO:0000256" key="7">
    <source>
        <dbReference type="ARBA" id="ARBA00043997"/>
    </source>
</evidence>
<comment type="pathway">
    <text evidence="2">Hormone biosynthesis.</text>
</comment>
<dbReference type="InterPro" id="IPR005123">
    <property type="entry name" value="Oxoglu/Fe-dep_dioxygenase_dom"/>
</dbReference>
<dbReference type="FunFam" id="2.60.120.330:FF:000003">
    <property type="entry name" value="Gibberellin 20 oxidase 2"/>
    <property type="match status" value="1"/>
</dbReference>
<evidence type="ECO:0000259" key="10">
    <source>
        <dbReference type="PROSITE" id="PS51471"/>
    </source>
</evidence>
<dbReference type="PROSITE" id="PS51471">
    <property type="entry name" value="FE2OG_OXY"/>
    <property type="match status" value="1"/>
</dbReference>
<keyword evidence="12" id="KW-1185">Reference proteome</keyword>
<keyword evidence="3 9" id="KW-0479">Metal-binding</keyword>
<evidence type="ECO:0000256" key="1">
    <source>
        <dbReference type="ARBA" id="ARBA00001961"/>
    </source>
</evidence>
<accession>A0A0J8B277</accession>
<protein>
    <recommendedName>
        <fullName evidence="10">Fe2OG dioxygenase domain-containing protein</fullName>
    </recommendedName>
</protein>
<evidence type="ECO:0000256" key="8">
    <source>
        <dbReference type="ARBA" id="ARBA00050508"/>
    </source>
</evidence>
<keyword evidence="4 9" id="KW-0560">Oxidoreductase</keyword>
<evidence type="ECO:0000256" key="5">
    <source>
        <dbReference type="ARBA" id="ARBA00023004"/>
    </source>
</evidence>
<comment type="pathway">
    <text evidence="6">Plant hormone biosynthesis; gibberellin biosynthesis.</text>
</comment>
<keyword evidence="5 9" id="KW-0408">Iron</keyword>
<sequence length="367" mass="41974">MQALLTVPTPVPEFNTSILKHEHNIPTQFIWPDDEKPGSQTPPELQVPPIDLGGFLSGDPVAVSNSTRLANEACKKHGFFLVFNHGVDSKLLAKAHEAMDVFFEQPFSQKQRALRKQGDHCGYASSFVGRFATKLPWKETLSFPYSADHKSSNMVEDYFFNKMGSEFQEFGKVYQEYCKAMSNLSLGIMELLGMSLGVERSHFRDFFEENESIMRLNYYPPCLKPDLTLGTGPHCDPTSLTILHQDHVGGLEVFVDQKWYSIRPNSEAFVVNIGDTFMALSNGIYKSCLHRAVVNSETPRKSLAFFLCPRGDKVISPPNELMEDLKSLRVYPDFTWQLFLEFTQKHYRADMKTLDTFTKWLQNRREQ</sequence>
<evidence type="ECO:0000256" key="6">
    <source>
        <dbReference type="ARBA" id="ARBA00037909"/>
    </source>
</evidence>
<comment type="similarity">
    <text evidence="7">Belongs to the iron/ascorbate-dependent oxidoreductase family. GA20OX subfamily.</text>
</comment>
<dbReference type="SUPFAM" id="SSF51197">
    <property type="entry name" value="Clavaminate synthase-like"/>
    <property type="match status" value="1"/>
</dbReference>
<dbReference type="ExpressionAtlas" id="A0A0J8B277">
    <property type="expression patterns" value="baseline and differential"/>
</dbReference>
<dbReference type="Proteomes" id="UP000035740">
    <property type="component" value="Unassembled WGS sequence"/>
</dbReference>
<dbReference type="KEGG" id="bvg:104884732"/>
<dbReference type="OMA" id="CKEMNRL"/>
<dbReference type="GO" id="GO:0045544">
    <property type="term" value="F:gibberellin 20-oxidase activity"/>
    <property type="evidence" value="ECO:0007669"/>
    <property type="project" value="UniProtKB-ARBA"/>
</dbReference>
<dbReference type="Pfam" id="PF03171">
    <property type="entry name" value="2OG-FeII_Oxy"/>
    <property type="match status" value="1"/>
</dbReference>
<evidence type="ECO:0000313" key="12">
    <source>
        <dbReference type="Proteomes" id="UP000035740"/>
    </source>
</evidence>
<evidence type="ECO:0000313" key="11">
    <source>
        <dbReference type="EMBL" id="KMS95184.1"/>
    </source>
</evidence>
<comment type="catalytic activity">
    <reaction evidence="8">
        <text>gibberellin A12 + 2 2-oxoglutarate + 3 O2 + H(+) = gibberellin A9 + 2 succinate + 3 CO2 + 2 H2O</text>
        <dbReference type="Rhea" id="RHEA:60772"/>
        <dbReference type="ChEBI" id="CHEBI:15377"/>
        <dbReference type="ChEBI" id="CHEBI:15378"/>
        <dbReference type="ChEBI" id="CHEBI:15379"/>
        <dbReference type="ChEBI" id="CHEBI:16526"/>
        <dbReference type="ChEBI" id="CHEBI:16810"/>
        <dbReference type="ChEBI" id="CHEBI:30031"/>
        <dbReference type="ChEBI" id="CHEBI:58627"/>
        <dbReference type="ChEBI" id="CHEBI:73255"/>
    </reaction>
    <physiologicalReaction direction="left-to-right" evidence="8">
        <dbReference type="Rhea" id="RHEA:60773"/>
    </physiologicalReaction>
</comment>
<comment type="cofactor">
    <cofactor evidence="1">
        <name>L-ascorbate</name>
        <dbReference type="ChEBI" id="CHEBI:38290"/>
    </cofactor>
</comment>
<dbReference type="GO" id="GO:0046872">
    <property type="term" value="F:metal ion binding"/>
    <property type="evidence" value="ECO:0007669"/>
    <property type="project" value="UniProtKB-KW"/>
</dbReference>
<dbReference type="InterPro" id="IPR050231">
    <property type="entry name" value="Iron_ascorbate_oxido_reductase"/>
</dbReference>
<dbReference type="InterPro" id="IPR044861">
    <property type="entry name" value="IPNS-like_FE2OG_OXY"/>
</dbReference>
<reference evidence="11 12" key="1">
    <citation type="journal article" date="2014" name="Nature">
        <title>The genome of the recently domesticated crop plant sugar beet (Beta vulgaris).</title>
        <authorList>
            <person name="Dohm J.C."/>
            <person name="Minoche A.E."/>
            <person name="Holtgrawe D."/>
            <person name="Capella-Gutierrez S."/>
            <person name="Zakrzewski F."/>
            <person name="Tafer H."/>
            <person name="Rupp O."/>
            <person name="Sorensen T.R."/>
            <person name="Stracke R."/>
            <person name="Reinhardt R."/>
            <person name="Goesmann A."/>
            <person name="Kraft T."/>
            <person name="Schulz B."/>
            <person name="Stadler P.F."/>
            <person name="Schmidt T."/>
            <person name="Gabaldon T."/>
            <person name="Lehrach H."/>
            <person name="Weisshaar B."/>
            <person name="Himmelbauer H."/>
        </authorList>
    </citation>
    <scope>NUCLEOTIDE SEQUENCE [LARGE SCALE GENOMIC DNA]</scope>
    <source>
        <tissue evidence="11">Taproot</tissue>
    </source>
</reference>
<dbReference type="GO" id="GO:0009686">
    <property type="term" value="P:gibberellin biosynthetic process"/>
    <property type="evidence" value="ECO:0007669"/>
    <property type="project" value="UniProtKB-ARBA"/>
</dbReference>
<evidence type="ECO:0000256" key="2">
    <source>
        <dbReference type="ARBA" id="ARBA00004972"/>
    </source>
</evidence>
<dbReference type="OrthoDB" id="288590at2759"/>
<proteinExistence type="inferred from homology"/>
<gene>
    <name evidence="11" type="ORF">BVRB_011570</name>
</gene>
<dbReference type="Gene3D" id="2.60.120.330">
    <property type="entry name" value="B-lactam Antibiotic, Isopenicillin N Synthase, Chain"/>
    <property type="match status" value="1"/>
</dbReference>
<dbReference type="eggNOG" id="KOG0143">
    <property type="taxonomic scope" value="Eukaryota"/>
</dbReference>
<organism evidence="11 12">
    <name type="scientific">Beta vulgaris subsp. vulgaris</name>
    <name type="common">Beet</name>
    <dbReference type="NCBI Taxonomy" id="3555"/>
    <lineage>
        <taxon>Eukaryota</taxon>
        <taxon>Viridiplantae</taxon>
        <taxon>Streptophyta</taxon>
        <taxon>Embryophyta</taxon>
        <taxon>Tracheophyta</taxon>
        <taxon>Spermatophyta</taxon>
        <taxon>Magnoliopsida</taxon>
        <taxon>eudicotyledons</taxon>
        <taxon>Gunneridae</taxon>
        <taxon>Pentapetalae</taxon>
        <taxon>Caryophyllales</taxon>
        <taxon>Chenopodiaceae</taxon>
        <taxon>Betoideae</taxon>
        <taxon>Beta</taxon>
    </lineage>
</organism>
<evidence type="ECO:0000256" key="3">
    <source>
        <dbReference type="ARBA" id="ARBA00022723"/>
    </source>
</evidence>